<protein>
    <submittedName>
        <fullName evidence="2">MBL fold metallo-hydrolase</fullName>
    </submittedName>
</protein>
<comment type="caution">
    <text evidence="2">The sequence shown here is derived from an EMBL/GenBank/DDBJ whole genome shotgun (WGS) entry which is preliminary data.</text>
</comment>
<reference evidence="2" key="1">
    <citation type="submission" date="2020-10" db="EMBL/GenBank/DDBJ databases">
        <title>Taxonomic study of unclassified bacteria belonging to the class Ktedonobacteria.</title>
        <authorList>
            <person name="Yabe S."/>
            <person name="Wang C.M."/>
            <person name="Zheng Y."/>
            <person name="Sakai Y."/>
            <person name="Cavaletti L."/>
            <person name="Monciardini P."/>
            <person name="Donadio S."/>
        </authorList>
    </citation>
    <scope>NUCLEOTIDE SEQUENCE</scope>
    <source>
        <strain evidence="2">SOSP1-1</strain>
    </source>
</reference>
<dbReference type="AlphaFoldDB" id="A0A8J3I0V9"/>
<dbReference type="EMBL" id="BNJF01000001">
    <property type="protein sequence ID" value="GHO42849.1"/>
    <property type="molecule type" value="Genomic_DNA"/>
</dbReference>
<dbReference type="Gene3D" id="3.60.15.10">
    <property type="entry name" value="Ribonuclease Z/Hydroxyacylglutathione hydrolase-like"/>
    <property type="match status" value="1"/>
</dbReference>
<accession>A0A8J3I0V9</accession>
<dbReference type="InterPro" id="IPR036866">
    <property type="entry name" value="RibonucZ/Hydroxyglut_hydro"/>
</dbReference>
<evidence type="ECO:0000313" key="3">
    <source>
        <dbReference type="Proteomes" id="UP000612362"/>
    </source>
</evidence>
<proteinExistence type="predicted"/>
<gene>
    <name evidence="2" type="ORF">KSX_10120</name>
</gene>
<dbReference type="SUPFAM" id="SSF56281">
    <property type="entry name" value="Metallo-hydrolase/oxidoreductase"/>
    <property type="match status" value="1"/>
</dbReference>
<dbReference type="InterPro" id="IPR001279">
    <property type="entry name" value="Metallo-B-lactamas"/>
</dbReference>
<evidence type="ECO:0000259" key="1">
    <source>
        <dbReference type="Pfam" id="PF12706"/>
    </source>
</evidence>
<dbReference type="PANTHER" id="PTHR43546">
    <property type="entry name" value="UPF0173 METAL-DEPENDENT HYDROLASE MJ1163-RELATED"/>
    <property type="match status" value="1"/>
</dbReference>
<dbReference type="RefSeq" id="WP_220192348.1">
    <property type="nucleotide sequence ID" value="NZ_BNJF01000001.1"/>
</dbReference>
<feature type="domain" description="Metallo-beta-lactamase" evidence="1">
    <location>
        <begin position="42"/>
        <end position="241"/>
    </location>
</feature>
<dbReference type="InterPro" id="IPR050114">
    <property type="entry name" value="UPF0173_UPF0282_UlaG_hydrolase"/>
</dbReference>
<evidence type="ECO:0000313" key="2">
    <source>
        <dbReference type="EMBL" id="GHO42849.1"/>
    </source>
</evidence>
<dbReference type="Proteomes" id="UP000612362">
    <property type="component" value="Unassembled WGS sequence"/>
</dbReference>
<organism evidence="2 3">
    <name type="scientific">Ktedonospora formicarum</name>
    <dbReference type="NCBI Taxonomy" id="2778364"/>
    <lineage>
        <taxon>Bacteria</taxon>
        <taxon>Bacillati</taxon>
        <taxon>Chloroflexota</taxon>
        <taxon>Ktedonobacteria</taxon>
        <taxon>Ktedonobacterales</taxon>
        <taxon>Ktedonobacteraceae</taxon>
        <taxon>Ktedonospora</taxon>
    </lineage>
</organism>
<dbReference type="Pfam" id="PF12706">
    <property type="entry name" value="Lactamase_B_2"/>
    <property type="match status" value="1"/>
</dbReference>
<keyword evidence="3" id="KW-1185">Reference proteome</keyword>
<sequence length="280" mass="31353">MSNNISACTQEISNTTHLPAGSIALWWLGQASFAIRSSSLTILIDPFLSEVEGRLIKPPFTAETAPEVDFVLCTHEHLDHMDLPTLGKLAQHQQQTHFIVPRPLVKLLTDAGIEEARIQGVQPDEEHALGTAQLFPVPAMHAIQCPPRVYDFGFAESGGLYRYLGYMIEMDGVRLYHPGDTLVYNGLAEQLRGMQIDLALLPINGRNYYREQQHLVGNMDEREAADLAAEAGINAVIPTHYEMFSANTGRVGFFVDYLRARHPTIMCHILSHGRRFVYTR</sequence>
<name>A0A8J3I0V9_9CHLR</name>